<dbReference type="EMBL" id="MU006260">
    <property type="protein sequence ID" value="KAF2818125.1"/>
    <property type="molecule type" value="Genomic_DNA"/>
</dbReference>
<evidence type="ECO:0000313" key="1">
    <source>
        <dbReference type="EMBL" id="KAF2818125.1"/>
    </source>
</evidence>
<proteinExistence type="predicted"/>
<sequence length="78" mass="9053">MAIIRKTQSLECARARRAANNNYQRLMKTLVGKLEKLHSVYDTKVYLIVERNGRMRECVSVDCTGKPWLRPDQQTLVS</sequence>
<dbReference type="AlphaFoldDB" id="A0A6A6ZCV5"/>
<keyword evidence="2" id="KW-1185">Reference proteome</keyword>
<evidence type="ECO:0008006" key="3">
    <source>
        <dbReference type="Google" id="ProtNLM"/>
    </source>
</evidence>
<reference evidence="1" key="1">
    <citation type="journal article" date="2020" name="Stud. Mycol.">
        <title>101 Dothideomycetes genomes: a test case for predicting lifestyles and emergence of pathogens.</title>
        <authorList>
            <person name="Haridas S."/>
            <person name="Albert R."/>
            <person name="Binder M."/>
            <person name="Bloem J."/>
            <person name="Labutti K."/>
            <person name="Salamov A."/>
            <person name="Andreopoulos B."/>
            <person name="Baker S."/>
            <person name="Barry K."/>
            <person name="Bills G."/>
            <person name="Bluhm B."/>
            <person name="Cannon C."/>
            <person name="Castanera R."/>
            <person name="Culley D."/>
            <person name="Daum C."/>
            <person name="Ezra D."/>
            <person name="Gonzalez J."/>
            <person name="Henrissat B."/>
            <person name="Kuo A."/>
            <person name="Liang C."/>
            <person name="Lipzen A."/>
            <person name="Lutzoni F."/>
            <person name="Magnuson J."/>
            <person name="Mondo S."/>
            <person name="Nolan M."/>
            <person name="Ohm R."/>
            <person name="Pangilinan J."/>
            <person name="Park H.-J."/>
            <person name="Ramirez L."/>
            <person name="Alfaro M."/>
            <person name="Sun H."/>
            <person name="Tritt A."/>
            <person name="Yoshinaga Y."/>
            <person name="Zwiers L.-H."/>
            <person name="Turgeon B."/>
            <person name="Goodwin S."/>
            <person name="Spatafora J."/>
            <person name="Crous P."/>
            <person name="Grigoriev I."/>
        </authorList>
    </citation>
    <scope>NUCLEOTIDE SEQUENCE</scope>
    <source>
        <strain evidence="1">CBS 113818</strain>
    </source>
</reference>
<name>A0A6A6ZCV5_9PLEO</name>
<organism evidence="1 2">
    <name type="scientific">Ophiobolus disseminans</name>
    <dbReference type="NCBI Taxonomy" id="1469910"/>
    <lineage>
        <taxon>Eukaryota</taxon>
        <taxon>Fungi</taxon>
        <taxon>Dikarya</taxon>
        <taxon>Ascomycota</taxon>
        <taxon>Pezizomycotina</taxon>
        <taxon>Dothideomycetes</taxon>
        <taxon>Pleosporomycetidae</taxon>
        <taxon>Pleosporales</taxon>
        <taxon>Pleosporineae</taxon>
        <taxon>Phaeosphaeriaceae</taxon>
        <taxon>Ophiobolus</taxon>
    </lineage>
</organism>
<accession>A0A6A6ZCV5</accession>
<protein>
    <recommendedName>
        <fullName evidence="3">MADS-box domain-containing protein</fullName>
    </recommendedName>
</protein>
<gene>
    <name evidence="1" type="ORF">CC86DRAFT_171264</name>
</gene>
<evidence type="ECO:0000313" key="2">
    <source>
        <dbReference type="Proteomes" id="UP000799424"/>
    </source>
</evidence>
<dbReference type="Proteomes" id="UP000799424">
    <property type="component" value="Unassembled WGS sequence"/>
</dbReference>